<dbReference type="AlphaFoldDB" id="A0A6A4GEL2"/>
<evidence type="ECO:0000313" key="2">
    <source>
        <dbReference type="EMBL" id="KAE9383795.1"/>
    </source>
</evidence>
<proteinExistence type="predicted"/>
<keyword evidence="1" id="KW-1133">Transmembrane helix</keyword>
<feature type="non-terminal residue" evidence="2">
    <location>
        <position position="1"/>
    </location>
</feature>
<evidence type="ECO:0000313" key="3">
    <source>
        <dbReference type="Proteomes" id="UP000799118"/>
    </source>
</evidence>
<keyword evidence="1" id="KW-0812">Transmembrane</keyword>
<dbReference type="EMBL" id="ML770326">
    <property type="protein sequence ID" value="KAE9383795.1"/>
    <property type="molecule type" value="Genomic_DNA"/>
</dbReference>
<organism evidence="2 3">
    <name type="scientific">Gymnopus androsaceus JB14</name>
    <dbReference type="NCBI Taxonomy" id="1447944"/>
    <lineage>
        <taxon>Eukaryota</taxon>
        <taxon>Fungi</taxon>
        <taxon>Dikarya</taxon>
        <taxon>Basidiomycota</taxon>
        <taxon>Agaricomycotina</taxon>
        <taxon>Agaricomycetes</taxon>
        <taxon>Agaricomycetidae</taxon>
        <taxon>Agaricales</taxon>
        <taxon>Marasmiineae</taxon>
        <taxon>Omphalotaceae</taxon>
        <taxon>Gymnopus</taxon>
    </lineage>
</organism>
<name>A0A6A4GEL2_9AGAR</name>
<dbReference type="Proteomes" id="UP000799118">
    <property type="component" value="Unassembled WGS sequence"/>
</dbReference>
<gene>
    <name evidence="2" type="ORF">BT96DRAFT_1105076</name>
</gene>
<sequence>SYSSKHGTRLSGHSRHQRISRTLVLQVTANLYRCAVIAEGRNNYGSYVNESVDSGWVLCRIVVLVSLFNLILYNN</sequence>
<accession>A0A6A4GEL2</accession>
<reference evidence="2" key="1">
    <citation type="journal article" date="2019" name="Environ. Microbiol.">
        <title>Fungal ecological strategies reflected in gene transcription - a case study of two litter decomposers.</title>
        <authorList>
            <person name="Barbi F."/>
            <person name="Kohler A."/>
            <person name="Barry K."/>
            <person name="Baskaran P."/>
            <person name="Daum C."/>
            <person name="Fauchery L."/>
            <person name="Ihrmark K."/>
            <person name="Kuo A."/>
            <person name="LaButti K."/>
            <person name="Lipzen A."/>
            <person name="Morin E."/>
            <person name="Grigoriev I.V."/>
            <person name="Henrissat B."/>
            <person name="Lindahl B."/>
            <person name="Martin F."/>
        </authorList>
    </citation>
    <scope>NUCLEOTIDE SEQUENCE</scope>
    <source>
        <strain evidence="2">JB14</strain>
    </source>
</reference>
<keyword evidence="3" id="KW-1185">Reference proteome</keyword>
<feature type="transmembrane region" description="Helical" evidence="1">
    <location>
        <begin position="54"/>
        <end position="73"/>
    </location>
</feature>
<protein>
    <submittedName>
        <fullName evidence="2">Uncharacterized protein</fullName>
    </submittedName>
</protein>
<evidence type="ECO:0000256" key="1">
    <source>
        <dbReference type="SAM" id="Phobius"/>
    </source>
</evidence>
<keyword evidence="1" id="KW-0472">Membrane</keyword>
<feature type="non-terminal residue" evidence="2">
    <location>
        <position position="75"/>
    </location>
</feature>